<evidence type="ECO:0000259" key="7">
    <source>
        <dbReference type="PROSITE" id="PS50056"/>
    </source>
</evidence>
<sequence length="729" mass="78562">MKRRPRPLDLRGEGSSPRVDPELQEHLDDIASSISITTGGESLLVLLRPHADPIASSLSDELQDLTVLRDTVHRNLRDRPVVSPHPLSAGSGFATPSTPDSAPPDLAPEDLTDIPELHRLLSSPTPTPLLIVDTRALGPYLDAHLPRSVNLSIPTLIFKRLRKGIGAKMTWSGLAAFVTTDEGKAEWEALEAAQGLEVVIMGSWGWDDTARGLLPILRELVPGGKVTLAKGGWQAVEGDSSFATVLERTAVAGPSKISTPARPSAPLRSSTLPLLHSKQPQTAPSLSPEMSFLLAPPTPPIEPVPRLANQLSMPSLRAKRGQPTLSLNTGGGKKPLGLSLDTDRPIRSATVSSFPRSPTNLRSPGLLKIDTTVARDQLSSGPSSPSLHKLNGHTPQADQTLYAEPELIAIPRTPVMTARNAMSPFIVSTILPGFLYLGPEITNDEDVATLRRNGVKRILNVAKECDEEGLGLKETFERYFKIPMRDTVEESGVGKGMRDACNYLDDARLHDAPTYVHCRAGKSRSVTVVLAYLIHANAWTLKTAYAYVAERRKGISPNIGFVAELMQFEEAELGVKQSGGVHGESGEGERQDDEGTEGKGSQGRGKTKGQRYARESLPPAWGSLGSNKPSWISSFSDEPAGAEGEERQVKEERKVDEREVRKNGQWVQQRRRVPVDRSTLQPGRRASKAGLESLRGLAGITSARPSPQPSPGVEGGSSTPSAGGRLGWI</sequence>
<dbReference type="Gene3D" id="3.90.190.10">
    <property type="entry name" value="Protein tyrosine phosphatase superfamily"/>
    <property type="match status" value="1"/>
</dbReference>
<keyword evidence="10" id="KW-1185">Reference proteome</keyword>
<dbReference type="AlphaFoldDB" id="A0AA38HCQ8"/>
<feature type="compositionally biased region" description="Polar residues" evidence="5">
    <location>
        <begin position="267"/>
        <end position="285"/>
    </location>
</feature>
<dbReference type="EMBL" id="JAKWFO010000003">
    <property type="protein sequence ID" value="KAI9637836.1"/>
    <property type="molecule type" value="Genomic_DNA"/>
</dbReference>
<dbReference type="InterPro" id="IPR029021">
    <property type="entry name" value="Prot-tyrosine_phosphatase-like"/>
</dbReference>
<comment type="caution">
    <text evidence="9">The sequence shown here is derived from an EMBL/GenBank/DDBJ whole genome shotgun (WGS) entry which is preliminary data.</text>
</comment>
<dbReference type="PROSITE" id="PS50056">
    <property type="entry name" value="TYR_PHOSPHATASE_2"/>
    <property type="match status" value="1"/>
</dbReference>
<protein>
    <recommendedName>
        <fullName evidence="2">protein-tyrosine-phosphatase</fullName>
        <ecNumber evidence="2">3.1.3.48</ecNumber>
    </recommendedName>
</protein>
<feature type="region of interest" description="Disordered" evidence="5">
    <location>
        <begin position="254"/>
        <end position="288"/>
    </location>
</feature>
<dbReference type="GeneID" id="77725759"/>
<dbReference type="PANTHER" id="PTHR10159:SF530">
    <property type="entry name" value="DUAL SPECIFICITY PROTEIN PHOSPHATASE DDB_G0271350-RELATED"/>
    <property type="match status" value="1"/>
</dbReference>
<dbReference type="CDD" id="cd14498">
    <property type="entry name" value="DSP"/>
    <property type="match status" value="1"/>
</dbReference>
<feature type="region of interest" description="Disordered" evidence="5">
    <location>
        <begin position="1"/>
        <end position="21"/>
    </location>
</feature>
<dbReference type="InterPro" id="IPR036873">
    <property type="entry name" value="Rhodanese-like_dom_sf"/>
</dbReference>
<evidence type="ECO:0000313" key="10">
    <source>
        <dbReference type="Proteomes" id="UP001164286"/>
    </source>
</evidence>
<dbReference type="SUPFAM" id="SSF52799">
    <property type="entry name" value="(Phosphotyrosine protein) phosphatases II"/>
    <property type="match status" value="1"/>
</dbReference>
<dbReference type="SUPFAM" id="SSF52821">
    <property type="entry name" value="Rhodanese/Cell cycle control phosphatase"/>
    <property type="match status" value="1"/>
</dbReference>
<feature type="domain" description="Rhodanese" evidence="8">
    <location>
        <begin position="129"/>
        <end position="241"/>
    </location>
</feature>
<dbReference type="EC" id="3.1.3.48" evidence="2"/>
<evidence type="ECO:0000256" key="3">
    <source>
        <dbReference type="ARBA" id="ARBA00022801"/>
    </source>
</evidence>
<feature type="domain" description="Tyrosine-protein phosphatase" evidence="6">
    <location>
        <begin position="425"/>
        <end position="574"/>
    </location>
</feature>
<feature type="compositionally biased region" description="Basic and acidic residues" evidence="5">
    <location>
        <begin position="1"/>
        <end position="12"/>
    </location>
</feature>
<dbReference type="InterPro" id="IPR000340">
    <property type="entry name" value="Dual-sp_phosphatase_cat-dom"/>
</dbReference>
<dbReference type="RefSeq" id="XP_052947613.1">
    <property type="nucleotide sequence ID" value="XM_053086558.1"/>
</dbReference>
<feature type="compositionally biased region" description="Basic and acidic residues" evidence="5">
    <location>
        <begin position="644"/>
        <end position="662"/>
    </location>
</feature>
<evidence type="ECO:0000256" key="2">
    <source>
        <dbReference type="ARBA" id="ARBA00013064"/>
    </source>
</evidence>
<feature type="region of interest" description="Disordered" evidence="5">
    <location>
        <begin position="77"/>
        <end position="110"/>
    </location>
</feature>
<feature type="region of interest" description="Disordered" evidence="5">
    <location>
        <begin position="320"/>
        <end position="341"/>
    </location>
</feature>
<dbReference type="Gene3D" id="3.40.250.10">
    <property type="entry name" value="Rhodanese-like domain"/>
    <property type="match status" value="1"/>
</dbReference>
<evidence type="ECO:0000256" key="4">
    <source>
        <dbReference type="ARBA" id="ARBA00022912"/>
    </source>
</evidence>
<evidence type="ECO:0000313" key="9">
    <source>
        <dbReference type="EMBL" id="KAI9637836.1"/>
    </source>
</evidence>
<dbReference type="InterPro" id="IPR001763">
    <property type="entry name" value="Rhodanese-like_dom"/>
</dbReference>
<keyword evidence="3" id="KW-0378">Hydrolase</keyword>
<dbReference type="SMART" id="SM00195">
    <property type="entry name" value="DSPc"/>
    <property type="match status" value="1"/>
</dbReference>
<dbReference type="Pfam" id="PF00782">
    <property type="entry name" value="DSPc"/>
    <property type="match status" value="1"/>
</dbReference>
<dbReference type="PROSITE" id="PS50054">
    <property type="entry name" value="TYR_PHOSPHATASE_DUAL"/>
    <property type="match status" value="1"/>
</dbReference>
<dbReference type="InterPro" id="IPR000387">
    <property type="entry name" value="Tyr_Pase_dom"/>
</dbReference>
<gene>
    <name evidence="9" type="ORF">MKK02DRAFT_22401</name>
</gene>
<proteinExistence type="inferred from homology"/>
<evidence type="ECO:0000256" key="1">
    <source>
        <dbReference type="ARBA" id="ARBA00008601"/>
    </source>
</evidence>
<dbReference type="PROSITE" id="PS50206">
    <property type="entry name" value="RHODANESE_3"/>
    <property type="match status" value="1"/>
</dbReference>
<dbReference type="PANTHER" id="PTHR10159">
    <property type="entry name" value="DUAL SPECIFICITY PROTEIN PHOSPHATASE"/>
    <property type="match status" value="1"/>
</dbReference>
<name>A0AA38HCQ8_9TREE</name>
<dbReference type="InterPro" id="IPR020422">
    <property type="entry name" value="TYR_PHOSPHATASE_DUAL_dom"/>
</dbReference>
<evidence type="ECO:0000256" key="5">
    <source>
        <dbReference type="SAM" id="MobiDB-lite"/>
    </source>
</evidence>
<dbReference type="GO" id="GO:0004725">
    <property type="term" value="F:protein tyrosine phosphatase activity"/>
    <property type="evidence" value="ECO:0007669"/>
    <property type="project" value="UniProtKB-EC"/>
</dbReference>
<dbReference type="Proteomes" id="UP001164286">
    <property type="component" value="Unassembled WGS sequence"/>
</dbReference>
<keyword evidence="4" id="KW-0904">Protein phosphatase</keyword>
<dbReference type="FunFam" id="3.90.190.10:FF:000120">
    <property type="entry name" value="MAP kinase phosphatase, putative"/>
    <property type="match status" value="1"/>
</dbReference>
<feature type="region of interest" description="Disordered" evidence="5">
    <location>
        <begin position="577"/>
        <end position="729"/>
    </location>
</feature>
<accession>A0AA38HCQ8</accession>
<feature type="domain" description="Tyrosine specific protein phosphatases" evidence="7">
    <location>
        <begin position="495"/>
        <end position="555"/>
    </location>
</feature>
<reference evidence="9" key="1">
    <citation type="journal article" date="2022" name="G3 (Bethesda)">
        <title>High quality genome of the basidiomycete yeast Dioszegia hungarica PDD-24b-2 isolated from cloud water.</title>
        <authorList>
            <person name="Jarrige D."/>
            <person name="Haridas S."/>
            <person name="Bleykasten-Grosshans C."/>
            <person name="Joly M."/>
            <person name="Nadalig T."/>
            <person name="Sancelme M."/>
            <person name="Vuilleumier S."/>
            <person name="Grigoriev I.V."/>
            <person name="Amato P."/>
            <person name="Bringel F."/>
        </authorList>
    </citation>
    <scope>NUCLEOTIDE SEQUENCE</scope>
    <source>
        <strain evidence="9">PDD-24b-2</strain>
    </source>
</reference>
<feature type="compositionally biased region" description="Polar residues" evidence="5">
    <location>
        <begin position="624"/>
        <end position="636"/>
    </location>
</feature>
<evidence type="ECO:0000259" key="8">
    <source>
        <dbReference type="PROSITE" id="PS50206"/>
    </source>
</evidence>
<organism evidence="9 10">
    <name type="scientific">Dioszegia hungarica</name>
    <dbReference type="NCBI Taxonomy" id="4972"/>
    <lineage>
        <taxon>Eukaryota</taxon>
        <taxon>Fungi</taxon>
        <taxon>Dikarya</taxon>
        <taxon>Basidiomycota</taxon>
        <taxon>Agaricomycotina</taxon>
        <taxon>Tremellomycetes</taxon>
        <taxon>Tremellales</taxon>
        <taxon>Bulleribasidiaceae</taxon>
        <taxon>Dioszegia</taxon>
    </lineage>
</organism>
<dbReference type="GO" id="GO:0043409">
    <property type="term" value="P:negative regulation of MAPK cascade"/>
    <property type="evidence" value="ECO:0007669"/>
    <property type="project" value="TreeGrafter"/>
</dbReference>
<comment type="similarity">
    <text evidence="1">Belongs to the protein-tyrosine phosphatase family. Non-receptor class dual specificity subfamily.</text>
</comment>
<evidence type="ECO:0000259" key="6">
    <source>
        <dbReference type="PROSITE" id="PS50054"/>
    </source>
</evidence>
<dbReference type="GO" id="GO:0005737">
    <property type="term" value="C:cytoplasm"/>
    <property type="evidence" value="ECO:0007669"/>
    <property type="project" value="TreeGrafter"/>
</dbReference>